<dbReference type="Pfam" id="PF01554">
    <property type="entry name" value="MatE"/>
    <property type="match status" value="2"/>
</dbReference>
<sequence length="435" mass="46361">MVLAIPAIIENVLQFFIGVVDMYFVGGLGKEAVSAVGISNLIMNIYLSFFIAIGVGATAIIARYIGEGDRDAAKRAITQSLITTAILGIIFGGISFIFAYPILGITGAEESVLILGKEYFNIVAGPVVFLSLIMVASSALRASGDTLTPMIAVILSNFINAVLDFILVRGVGSFKGMGIAGAALATTISRAIAVIILLVVLCKRFKIHKKFKVTLDRGVQKSLLKIGWPAATEKLVMRVGQIIYGALIINIGTTAYAAHNIGGTIENLTYLPCLGFGIAAATLVGQKLGANKPDEAVKVGILSFIMSTAFMWTIALVFLIFPEQLAGIFSKDIEVINLTADVLKIIAIFQPALSCSVVITSALQGAGDTKYPMYATIIGIWGVRVTGAGIFGVWLGMGLVGVWLSYALDISLRSIILMRRYVKKKWLNIEVNIKA</sequence>
<evidence type="ECO:0000256" key="10">
    <source>
        <dbReference type="ARBA" id="ARBA00023065"/>
    </source>
</evidence>
<dbReference type="InterPro" id="IPR048279">
    <property type="entry name" value="MdtK-like"/>
</dbReference>
<feature type="transmembrane region" description="Helical" evidence="13">
    <location>
        <begin position="12"/>
        <end position="29"/>
    </location>
</feature>
<dbReference type="GO" id="GO:0015297">
    <property type="term" value="F:antiporter activity"/>
    <property type="evidence" value="ECO:0007669"/>
    <property type="project" value="UniProtKB-KW"/>
</dbReference>
<evidence type="ECO:0000313" key="14">
    <source>
        <dbReference type="EMBL" id="MCM1989526.1"/>
    </source>
</evidence>
<dbReference type="PIRSF" id="PIRSF006603">
    <property type="entry name" value="DinF"/>
    <property type="match status" value="1"/>
</dbReference>
<evidence type="ECO:0000256" key="4">
    <source>
        <dbReference type="ARBA" id="ARBA00020268"/>
    </source>
</evidence>
<evidence type="ECO:0000256" key="7">
    <source>
        <dbReference type="ARBA" id="ARBA00022475"/>
    </source>
</evidence>
<dbReference type="EMBL" id="JAGSOJ010000001">
    <property type="protein sequence ID" value="MCM1989526.1"/>
    <property type="molecule type" value="Genomic_DNA"/>
</dbReference>
<evidence type="ECO:0000256" key="13">
    <source>
        <dbReference type="SAM" id="Phobius"/>
    </source>
</evidence>
<evidence type="ECO:0000256" key="3">
    <source>
        <dbReference type="ARBA" id="ARBA00010199"/>
    </source>
</evidence>
<feature type="transmembrane region" description="Helical" evidence="13">
    <location>
        <begin position="375"/>
        <end position="394"/>
    </location>
</feature>
<organism evidence="14 15">
    <name type="scientific">Oceanirhabdus seepicola</name>
    <dbReference type="NCBI Taxonomy" id="2828781"/>
    <lineage>
        <taxon>Bacteria</taxon>
        <taxon>Bacillati</taxon>
        <taxon>Bacillota</taxon>
        <taxon>Clostridia</taxon>
        <taxon>Eubacteriales</taxon>
        <taxon>Clostridiaceae</taxon>
        <taxon>Oceanirhabdus</taxon>
    </lineage>
</organism>
<proteinExistence type="inferred from homology"/>
<accession>A0A9J6P000</accession>
<feature type="transmembrane region" description="Helical" evidence="13">
    <location>
        <begin position="147"/>
        <end position="167"/>
    </location>
</feature>
<feature type="transmembrane region" description="Helical" evidence="13">
    <location>
        <begin position="41"/>
        <end position="65"/>
    </location>
</feature>
<evidence type="ECO:0000256" key="2">
    <source>
        <dbReference type="ARBA" id="ARBA00004651"/>
    </source>
</evidence>
<evidence type="ECO:0000256" key="1">
    <source>
        <dbReference type="ARBA" id="ARBA00003408"/>
    </source>
</evidence>
<feature type="transmembrane region" description="Helical" evidence="13">
    <location>
        <begin position="242"/>
        <end position="262"/>
    </location>
</feature>
<dbReference type="PANTHER" id="PTHR43298:SF2">
    <property type="entry name" value="FMN_FAD EXPORTER YEEO-RELATED"/>
    <property type="match status" value="1"/>
</dbReference>
<evidence type="ECO:0000313" key="15">
    <source>
        <dbReference type="Proteomes" id="UP001056429"/>
    </source>
</evidence>
<evidence type="ECO:0000256" key="6">
    <source>
        <dbReference type="ARBA" id="ARBA00022449"/>
    </source>
</evidence>
<evidence type="ECO:0000256" key="8">
    <source>
        <dbReference type="ARBA" id="ARBA00022692"/>
    </source>
</evidence>
<comment type="subcellular location">
    <subcellularLocation>
        <location evidence="2">Cell membrane</location>
        <topology evidence="2">Multi-pass membrane protein</topology>
    </subcellularLocation>
</comment>
<comment type="similarity">
    <text evidence="3">Belongs to the multi antimicrobial extrusion (MATE) (TC 2.A.66.1) family.</text>
</comment>
<keyword evidence="15" id="KW-1185">Reference proteome</keyword>
<dbReference type="Proteomes" id="UP001056429">
    <property type="component" value="Unassembled WGS sequence"/>
</dbReference>
<keyword evidence="8 13" id="KW-0812">Transmembrane</keyword>
<keyword evidence="5" id="KW-0813">Transport</keyword>
<dbReference type="AlphaFoldDB" id="A0A9J6P000"/>
<keyword evidence="7" id="KW-1003">Cell membrane</keyword>
<reference evidence="14" key="1">
    <citation type="journal article" date="2021" name="mSystems">
        <title>Bacteria and Archaea Synergistically Convert Glycine Betaine to Biogenic Methane in the Formosa Cold Seep of the South China Sea.</title>
        <authorList>
            <person name="Li L."/>
            <person name="Zhang W."/>
            <person name="Zhang S."/>
            <person name="Song L."/>
            <person name="Sun Q."/>
            <person name="Zhang H."/>
            <person name="Xiang H."/>
            <person name="Dong X."/>
        </authorList>
    </citation>
    <scope>NUCLEOTIDE SEQUENCE</scope>
    <source>
        <strain evidence="14">ZWT</strain>
    </source>
</reference>
<gene>
    <name evidence="14" type="ORF">KDK92_07215</name>
</gene>
<evidence type="ECO:0000256" key="11">
    <source>
        <dbReference type="ARBA" id="ARBA00023136"/>
    </source>
</evidence>
<reference evidence="14" key="2">
    <citation type="submission" date="2021-04" db="EMBL/GenBank/DDBJ databases">
        <authorList>
            <person name="Dong X."/>
        </authorList>
    </citation>
    <scope>NUCLEOTIDE SEQUENCE</scope>
    <source>
        <strain evidence="14">ZWT</strain>
    </source>
</reference>
<keyword evidence="11 13" id="KW-0472">Membrane</keyword>
<feature type="transmembrane region" description="Helical" evidence="13">
    <location>
        <begin position="119"/>
        <end position="140"/>
    </location>
</feature>
<keyword evidence="6" id="KW-0050">Antiport</keyword>
<evidence type="ECO:0000256" key="12">
    <source>
        <dbReference type="ARBA" id="ARBA00031636"/>
    </source>
</evidence>
<dbReference type="InterPro" id="IPR002528">
    <property type="entry name" value="MATE_fam"/>
</dbReference>
<protein>
    <recommendedName>
        <fullName evidence="4">Probable multidrug resistance protein NorM</fullName>
    </recommendedName>
    <alternativeName>
        <fullName evidence="12">Multidrug-efflux transporter</fullName>
    </alternativeName>
</protein>
<feature type="transmembrane region" description="Helical" evidence="13">
    <location>
        <begin position="342"/>
        <end position="363"/>
    </location>
</feature>
<comment type="function">
    <text evidence="1">Multidrug efflux pump.</text>
</comment>
<evidence type="ECO:0000256" key="9">
    <source>
        <dbReference type="ARBA" id="ARBA00022989"/>
    </source>
</evidence>
<keyword evidence="10" id="KW-0406">Ion transport</keyword>
<keyword evidence="9 13" id="KW-1133">Transmembrane helix</keyword>
<feature type="transmembrane region" description="Helical" evidence="13">
    <location>
        <begin position="297"/>
        <end position="322"/>
    </location>
</feature>
<comment type="caution">
    <text evidence="14">The sequence shown here is derived from an EMBL/GenBank/DDBJ whole genome shotgun (WGS) entry which is preliminary data.</text>
</comment>
<dbReference type="NCBIfam" id="TIGR00797">
    <property type="entry name" value="matE"/>
    <property type="match status" value="1"/>
</dbReference>
<dbReference type="CDD" id="cd13137">
    <property type="entry name" value="MATE_NorM_like"/>
    <property type="match status" value="1"/>
</dbReference>
<feature type="transmembrane region" description="Helical" evidence="13">
    <location>
        <begin position="268"/>
        <end position="285"/>
    </location>
</feature>
<dbReference type="PANTHER" id="PTHR43298">
    <property type="entry name" value="MULTIDRUG RESISTANCE PROTEIN NORM-RELATED"/>
    <property type="match status" value="1"/>
</dbReference>
<feature type="transmembrane region" description="Helical" evidence="13">
    <location>
        <begin position="77"/>
        <end position="99"/>
    </location>
</feature>
<feature type="transmembrane region" description="Helical" evidence="13">
    <location>
        <begin position="179"/>
        <end position="202"/>
    </location>
</feature>
<dbReference type="InterPro" id="IPR050222">
    <property type="entry name" value="MATE_MdtK"/>
</dbReference>
<dbReference type="GO" id="GO:0005886">
    <property type="term" value="C:plasma membrane"/>
    <property type="evidence" value="ECO:0007669"/>
    <property type="project" value="UniProtKB-SubCell"/>
</dbReference>
<name>A0A9J6P000_9CLOT</name>
<dbReference type="GO" id="GO:0006811">
    <property type="term" value="P:monoatomic ion transport"/>
    <property type="evidence" value="ECO:0007669"/>
    <property type="project" value="UniProtKB-KW"/>
</dbReference>
<evidence type="ECO:0000256" key="5">
    <source>
        <dbReference type="ARBA" id="ARBA00022448"/>
    </source>
</evidence>
<dbReference type="GO" id="GO:0042910">
    <property type="term" value="F:xenobiotic transmembrane transporter activity"/>
    <property type="evidence" value="ECO:0007669"/>
    <property type="project" value="InterPro"/>
</dbReference>